<keyword evidence="2" id="KW-0460">Magnesium</keyword>
<dbReference type="GO" id="GO:0042811">
    <property type="term" value="P:pheromone biosynthetic process"/>
    <property type="evidence" value="ECO:0007669"/>
    <property type="project" value="UniProtKB-ARBA"/>
</dbReference>
<keyword evidence="5" id="KW-1185">Reference proteome</keyword>
<dbReference type="GO" id="GO:0046872">
    <property type="term" value="F:metal ion binding"/>
    <property type="evidence" value="ECO:0007669"/>
    <property type="project" value="UniProtKB-KW"/>
</dbReference>
<keyword evidence="1" id="KW-0479">Metal-binding</keyword>
<comment type="similarity">
    <text evidence="3">Belongs to the FPP/GGPP synthase family.</text>
</comment>
<protein>
    <recommendedName>
        <fullName evidence="6">Geranylgeranyl pyrophosphate synthase</fullName>
    </recommendedName>
</protein>
<evidence type="ECO:0000256" key="1">
    <source>
        <dbReference type="ARBA" id="ARBA00022723"/>
    </source>
</evidence>
<evidence type="ECO:0000313" key="5">
    <source>
        <dbReference type="Proteomes" id="UP001168821"/>
    </source>
</evidence>
<dbReference type="InterPro" id="IPR033749">
    <property type="entry name" value="Polyprenyl_synt_CS"/>
</dbReference>
<name>A0AA38J3E8_9CUCU</name>
<dbReference type="AlphaFoldDB" id="A0AA38J3E8"/>
<evidence type="ECO:0000313" key="4">
    <source>
        <dbReference type="EMBL" id="KAJ3665291.1"/>
    </source>
</evidence>
<dbReference type="InterPro" id="IPR008949">
    <property type="entry name" value="Isoprenoid_synthase_dom_sf"/>
</dbReference>
<dbReference type="CDD" id="cd00385">
    <property type="entry name" value="Isoprenoid_Biosyn_C1"/>
    <property type="match status" value="1"/>
</dbReference>
<dbReference type="PANTHER" id="PTHR12001">
    <property type="entry name" value="GERANYLGERANYL PYROPHOSPHATE SYNTHASE"/>
    <property type="match status" value="1"/>
</dbReference>
<dbReference type="EMBL" id="JALNTZ010000001">
    <property type="protein sequence ID" value="KAJ3665291.1"/>
    <property type="molecule type" value="Genomic_DNA"/>
</dbReference>
<organism evidence="4 5">
    <name type="scientific">Zophobas morio</name>
    <dbReference type="NCBI Taxonomy" id="2755281"/>
    <lineage>
        <taxon>Eukaryota</taxon>
        <taxon>Metazoa</taxon>
        <taxon>Ecdysozoa</taxon>
        <taxon>Arthropoda</taxon>
        <taxon>Hexapoda</taxon>
        <taxon>Insecta</taxon>
        <taxon>Pterygota</taxon>
        <taxon>Neoptera</taxon>
        <taxon>Endopterygota</taxon>
        <taxon>Coleoptera</taxon>
        <taxon>Polyphaga</taxon>
        <taxon>Cucujiformia</taxon>
        <taxon>Tenebrionidae</taxon>
        <taxon>Zophobas</taxon>
    </lineage>
</organism>
<proteinExistence type="inferred from homology"/>
<evidence type="ECO:0000256" key="3">
    <source>
        <dbReference type="RuleBase" id="RU004466"/>
    </source>
</evidence>
<dbReference type="PANTHER" id="PTHR12001:SF44">
    <property type="entry name" value="GERANYLGERANYL PYROPHOSPHATE SYNTHASE"/>
    <property type="match status" value="1"/>
</dbReference>
<dbReference type="Proteomes" id="UP001168821">
    <property type="component" value="Unassembled WGS sequence"/>
</dbReference>
<dbReference type="Gene3D" id="1.10.600.10">
    <property type="entry name" value="Farnesyl Diphosphate Synthase"/>
    <property type="match status" value="2"/>
</dbReference>
<sequence length="256" mass="29882">MTAKSKADMHVRDEEILVQPILHTLQAGSENHNIAKQCVGVFNYWVKCPKDIRKKYIEIGNEFHNIFVAQDDMIDKTILRKGIPSAHLVYGIPLTVQESTSPLIWSVRLLKLFAKNVEINFSTDFCDKMGQFLQIYDDYLNLHNPKYAALRAFCDDLDEGKCNYPIIHGIQSYPDDHRLLDMLKRRPLDIESKKVFVNILESFGSFEYTRKVLEDLKDEILADAEKMNMGKNPYLERILQNLFDNFETETYYDRCD</sequence>
<evidence type="ECO:0008006" key="6">
    <source>
        <dbReference type="Google" id="ProtNLM"/>
    </source>
</evidence>
<dbReference type="SUPFAM" id="SSF48576">
    <property type="entry name" value="Terpenoid synthases"/>
    <property type="match status" value="1"/>
</dbReference>
<comment type="caution">
    <text evidence="4">The sequence shown here is derived from an EMBL/GenBank/DDBJ whole genome shotgun (WGS) entry which is preliminary data.</text>
</comment>
<dbReference type="PROSITE" id="PS00444">
    <property type="entry name" value="POLYPRENYL_SYNTHASE_2"/>
    <property type="match status" value="1"/>
</dbReference>
<reference evidence="4" key="1">
    <citation type="journal article" date="2023" name="G3 (Bethesda)">
        <title>Whole genome assemblies of Zophobas morio and Tenebrio molitor.</title>
        <authorList>
            <person name="Kaur S."/>
            <person name="Stinson S.A."/>
            <person name="diCenzo G.C."/>
        </authorList>
    </citation>
    <scope>NUCLEOTIDE SEQUENCE</scope>
    <source>
        <strain evidence="4">QUZm001</strain>
    </source>
</reference>
<dbReference type="GO" id="GO:0008299">
    <property type="term" value="P:isoprenoid biosynthetic process"/>
    <property type="evidence" value="ECO:0007669"/>
    <property type="project" value="InterPro"/>
</dbReference>
<dbReference type="Pfam" id="PF00348">
    <property type="entry name" value="polyprenyl_synt"/>
    <property type="match status" value="1"/>
</dbReference>
<accession>A0AA38J3E8</accession>
<keyword evidence="3" id="KW-0808">Transferase</keyword>
<dbReference type="GO" id="GO:0004659">
    <property type="term" value="F:prenyltransferase activity"/>
    <property type="evidence" value="ECO:0007669"/>
    <property type="project" value="InterPro"/>
</dbReference>
<dbReference type="InterPro" id="IPR000092">
    <property type="entry name" value="Polyprenyl_synt"/>
</dbReference>
<evidence type="ECO:0000256" key="2">
    <source>
        <dbReference type="ARBA" id="ARBA00022842"/>
    </source>
</evidence>
<gene>
    <name evidence="4" type="ORF">Zmor_000792</name>
</gene>